<sequence>MNFKKVFTNNIIALQKNIMEVWILNAGVRNKISGEIEEIKADGIMAEIKMRGT</sequence>
<protein>
    <submittedName>
        <fullName evidence="1">Uncharacterized protein</fullName>
    </submittedName>
</protein>
<reference evidence="1" key="1">
    <citation type="submission" date="2019-08" db="EMBL/GenBank/DDBJ databases">
        <authorList>
            <person name="Kucharzyk K."/>
            <person name="Murdoch R.W."/>
            <person name="Higgins S."/>
            <person name="Loffler F."/>
        </authorList>
    </citation>
    <scope>NUCLEOTIDE SEQUENCE</scope>
</reference>
<dbReference type="AlphaFoldDB" id="A0A645CI83"/>
<name>A0A645CI83_9ZZZZ</name>
<gene>
    <name evidence="1" type="ORF">SDC9_123644</name>
</gene>
<organism evidence="1">
    <name type="scientific">bioreactor metagenome</name>
    <dbReference type="NCBI Taxonomy" id="1076179"/>
    <lineage>
        <taxon>unclassified sequences</taxon>
        <taxon>metagenomes</taxon>
        <taxon>ecological metagenomes</taxon>
    </lineage>
</organism>
<accession>A0A645CI83</accession>
<evidence type="ECO:0000313" key="1">
    <source>
        <dbReference type="EMBL" id="MPM76645.1"/>
    </source>
</evidence>
<proteinExistence type="predicted"/>
<dbReference type="EMBL" id="VSSQ01027408">
    <property type="protein sequence ID" value="MPM76645.1"/>
    <property type="molecule type" value="Genomic_DNA"/>
</dbReference>
<comment type="caution">
    <text evidence="1">The sequence shown here is derived from an EMBL/GenBank/DDBJ whole genome shotgun (WGS) entry which is preliminary data.</text>
</comment>